<feature type="non-terminal residue" evidence="1">
    <location>
        <position position="51"/>
    </location>
</feature>
<evidence type="ECO:0000313" key="1">
    <source>
        <dbReference type="EMBL" id="CAE7837997.1"/>
    </source>
</evidence>
<gene>
    <name evidence="1" type="ORF">SNEC2469_LOCUS25281</name>
</gene>
<proteinExistence type="predicted"/>
<reference evidence="1" key="1">
    <citation type="submission" date="2021-02" db="EMBL/GenBank/DDBJ databases">
        <authorList>
            <person name="Dougan E. K."/>
            <person name="Rhodes N."/>
            <person name="Thang M."/>
            <person name="Chan C."/>
        </authorList>
    </citation>
    <scope>NUCLEOTIDE SEQUENCE</scope>
</reference>
<sequence length="51" mass="5946">MAVFLAYDVDMRTGISPRWLVWLDLLRTGSEAPRSFEVRLLSTILHIVRDE</sequence>
<name>A0A812ZQG4_9DINO</name>
<organism evidence="1 2">
    <name type="scientific">Symbiodinium necroappetens</name>
    <dbReference type="NCBI Taxonomy" id="1628268"/>
    <lineage>
        <taxon>Eukaryota</taxon>
        <taxon>Sar</taxon>
        <taxon>Alveolata</taxon>
        <taxon>Dinophyceae</taxon>
        <taxon>Suessiales</taxon>
        <taxon>Symbiodiniaceae</taxon>
        <taxon>Symbiodinium</taxon>
    </lineage>
</organism>
<dbReference type="EMBL" id="CAJNJA010049646">
    <property type="protein sequence ID" value="CAE7837997.1"/>
    <property type="molecule type" value="Genomic_DNA"/>
</dbReference>
<dbReference type="Proteomes" id="UP000601435">
    <property type="component" value="Unassembled WGS sequence"/>
</dbReference>
<keyword evidence="2" id="KW-1185">Reference proteome</keyword>
<evidence type="ECO:0000313" key="2">
    <source>
        <dbReference type="Proteomes" id="UP000601435"/>
    </source>
</evidence>
<dbReference type="AlphaFoldDB" id="A0A812ZQG4"/>
<comment type="caution">
    <text evidence="1">The sequence shown here is derived from an EMBL/GenBank/DDBJ whole genome shotgun (WGS) entry which is preliminary data.</text>
</comment>
<protein>
    <submittedName>
        <fullName evidence="1">Uncharacterized protein</fullName>
    </submittedName>
</protein>
<accession>A0A812ZQG4</accession>